<comment type="caution">
    <text evidence="1">The sequence shown here is derived from an EMBL/GenBank/DDBJ whole genome shotgun (WGS) entry which is preliminary data.</text>
</comment>
<protein>
    <submittedName>
        <fullName evidence="1">Uncharacterized protein</fullName>
    </submittedName>
</protein>
<sequence length="118" mass="13102">MNAVGSSPLWSSANEASIQGIRSRYLPTKESYTKTTGDDYRNFKPGSNDKDDALAQTTFQRIKDWMIGQKSNLPFNPLRTGARAATSSWHARVTVVLKGLANRDVGKTAQYRFGDSRT</sequence>
<evidence type="ECO:0000313" key="1">
    <source>
        <dbReference type="EMBL" id="GBN11132.1"/>
    </source>
</evidence>
<reference evidence="1 2" key="1">
    <citation type="journal article" date="2019" name="Sci. Rep.">
        <title>Orb-weaving spider Araneus ventricosus genome elucidates the spidroin gene catalogue.</title>
        <authorList>
            <person name="Kono N."/>
            <person name="Nakamura H."/>
            <person name="Ohtoshi R."/>
            <person name="Moran D.A.P."/>
            <person name="Shinohara A."/>
            <person name="Yoshida Y."/>
            <person name="Fujiwara M."/>
            <person name="Mori M."/>
            <person name="Tomita M."/>
            <person name="Arakawa K."/>
        </authorList>
    </citation>
    <scope>NUCLEOTIDE SEQUENCE [LARGE SCALE GENOMIC DNA]</scope>
</reference>
<accession>A0A4Y2L9D3</accession>
<name>A0A4Y2L9D3_ARAVE</name>
<dbReference type="AlphaFoldDB" id="A0A4Y2L9D3"/>
<dbReference type="Proteomes" id="UP000499080">
    <property type="component" value="Unassembled WGS sequence"/>
</dbReference>
<organism evidence="1 2">
    <name type="scientific">Araneus ventricosus</name>
    <name type="common">Orbweaver spider</name>
    <name type="synonym">Epeira ventricosa</name>
    <dbReference type="NCBI Taxonomy" id="182803"/>
    <lineage>
        <taxon>Eukaryota</taxon>
        <taxon>Metazoa</taxon>
        <taxon>Ecdysozoa</taxon>
        <taxon>Arthropoda</taxon>
        <taxon>Chelicerata</taxon>
        <taxon>Arachnida</taxon>
        <taxon>Araneae</taxon>
        <taxon>Araneomorphae</taxon>
        <taxon>Entelegynae</taxon>
        <taxon>Araneoidea</taxon>
        <taxon>Araneidae</taxon>
        <taxon>Araneus</taxon>
    </lineage>
</organism>
<dbReference type="EMBL" id="BGPR01005541">
    <property type="protein sequence ID" value="GBN11132.1"/>
    <property type="molecule type" value="Genomic_DNA"/>
</dbReference>
<proteinExistence type="predicted"/>
<gene>
    <name evidence="1" type="ORF">AVEN_91330_1</name>
</gene>
<evidence type="ECO:0000313" key="2">
    <source>
        <dbReference type="Proteomes" id="UP000499080"/>
    </source>
</evidence>
<keyword evidence="2" id="KW-1185">Reference proteome</keyword>